<evidence type="ECO:0000256" key="1">
    <source>
        <dbReference type="SAM" id="Phobius"/>
    </source>
</evidence>
<evidence type="ECO:0000313" key="2">
    <source>
        <dbReference type="EMBL" id="KAK8173238.1"/>
    </source>
</evidence>
<feature type="transmembrane region" description="Helical" evidence="1">
    <location>
        <begin position="7"/>
        <end position="33"/>
    </location>
</feature>
<sequence length="124" mass="13285">MGAVGGILCFAVVVLCLLSFCFRFAFFCFLLLFSSASCFLLPFSSASCSTSCFLLFCFPPPVSTPSHFSLGRPAGSFIDCLPACASLLASFSCFSSVWLLARDCWLVSRSSAQEFAKAFNGSCI</sequence>
<accession>A0ABR1XYQ6</accession>
<organism evidence="2 3">
    <name type="scientific">Phyllosticta citrichinensis</name>
    <dbReference type="NCBI Taxonomy" id="1130410"/>
    <lineage>
        <taxon>Eukaryota</taxon>
        <taxon>Fungi</taxon>
        <taxon>Dikarya</taxon>
        <taxon>Ascomycota</taxon>
        <taxon>Pezizomycotina</taxon>
        <taxon>Dothideomycetes</taxon>
        <taxon>Dothideomycetes incertae sedis</taxon>
        <taxon>Botryosphaeriales</taxon>
        <taxon>Phyllostictaceae</taxon>
        <taxon>Phyllosticta</taxon>
    </lineage>
</organism>
<dbReference type="Proteomes" id="UP001456524">
    <property type="component" value="Unassembled WGS sequence"/>
</dbReference>
<feature type="transmembrane region" description="Helical" evidence="1">
    <location>
        <begin position="80"/>
        <end position="101"/>
    </location>
</feature>
<evidence type="ECO:0000313" key="3">
    <source>
        <dbReference type="Proteomes" id="UP001456524"/>
    </source>
</evidence>
<dbReference type="EMBL" id="JBBWUH010000003">
    <property type="protein sequence ID" value="KAK8173238.1"/>
    <property type="molecule type" value="Genomic_DNA"/>
</dbReference>
<reference evidence="2 3" key="1">
    <citation type="journal article" date="2022" name="G3 (Bethesda)">
        <title>Enemy or ally: a genomic approach to elucidate the lifestyle of Phyllosticta citrichinaensis.</title>
        <authorList>
            <person name="Buijs V.A."/>
            <person name="Groenewald J.Z."/>
            <person name="Haridas S."/>
            <person name="LaButti K.M."/>
            <person name="Lipzen A."/>
            <person name="Martin F.M."/>
            <person name="Barry K."/>
            <person name="Grigoriev I.V."/>
            <person name="Crous P.W."/>
            <person name="Seidl M.F."/>
        </authorList>
    </citation>
    <scope>NUCLEOTIDE SEQUENCE [LARGE SCALE GENOMIC DNA]</scope>
    <source>
        <strain evidence="2 3">CBS 129764</strain>
    </source>
</reference>
<keyword evidence="1" id="KW-0812">Transmembrane</keyword>
<keyword evidence="1" id="KW-0472">Membrane</keyword>
<protein>
    <submittedName>
        <fullName evidence="2">Uncharacterized protein</fullName>
    </submittedName>
</protein>
<feature type="transmembrane region" description="Helical" evidence="1">
    <location>
        <begin position="39"/>
        <end position="59"/>
    </location>
</feature>
<name>A0ABR1XYQ6_9PEZI</name>
<proteinExistence type="predicted"/>
<keyword evidence="3" id="KW-1185">Reference proteome</keyword>
<gene>
    <name evidence="2" type="ORF">IWX90DRAFT_426463</name>
</gene>
<comment type="caution">
    <text evidence="2">The sequence shown here is derived from an EMBL/GenBank/DDBJ whole genome shotgun (WGS) entry which is preliminary data.</text>
</comment>
<keyword evidence="1" id="KW-1133">Transmembrane helix</keyword>